<comment type="caution">
    <text evidence="6">The sequence shown here is derived from an EMBL/GenBank/DDBJ whole genome shotgun (WGS) entry which is preliminary data.</text>
</comment>
<dbReference type="EMBL" id="CAJNYD010004811">
    <property type="protein sequence ID" value="CAF3635630.1"/>
    <property type="molecule type" value="Genomic_DNA"/>
</dbReference>
<dbReference type="EMBL" id="CAJOBQ010000042">
    <property type="protein sequence ID" value="CAF4229250.1"/>
    <property type="molecule type" value="Genomic_DNA"/>
</dbReference>
<dbReference type="EMBL" id="CAJOBR010003317">
    <property type="protein sequence ID" value="CAF4733488.1"/>
    <property type="molecule type" value="Genomic_DNA"/>
</dbReference>
<organism evidence="6 10">
    <name type="scientific">Rotaria socialis</name>
    <dbReference type="NCBI Taxonomy" id="392032"/>
    <lineage>
        <taxon>Eukaryota</taxon>
        <taxon>Metazoa</taxon>
        <taxon>Spiralia</taxon>
        <taxon>Gnathifera</taxon>
        <taxon>Rotifera</taxon>
        <taxon>Eurotatoria</taxon>
        <taxon>Bdelloidea</taxon>
        <taxon>Philodinida</taxon>
        <taxon>Philodinidae</taxon>
        <taxon>Rotaria</taxon>
    </lineage>
</organism>
<dbReference type="EMBL" id="CAJOBO010003291">
    <property type="protein sequence ID" value="CAF4487709.1"/>
    <property type="molecule type" value="Genomic_DNA"/>
</dbReference>
<dbReference type="AlphaFoldDB" id="A0A820DBM4"/>
<dbReference type="Proteomes" id="UP000663833">
    <property type="component" value="Unassembled WGS sequence"/>
</dbReference>
<dbReference type="Proteomes" id="UP000663851">
    <property type="component" value="Unassembled WGS sequence"/>
</dbReference>
<dbReference type="Proteomes" id="UP000663825">
    <property type="component" value="Unassembled WGS sequence"/>
</dbReference>
<evidence type="ECO:0000313" key="3">
    <source>
        <dbReference type="EMBL" id="CAF3635630.1"/>
    </source>
</evidence>
<evidence type="ECO:0000313" key="9">
    <source>
        <dbReference type="EMBL" id="CAF4733488.1"/>
    </source>
</evidence>
<evidence type="ECO:0000313" key="1">
    <source>
        <dbReference type="EMBL" id="CAF3448362.1"/>
    </source>
</evidence>
<evidence type="ECO:0000313" key="6">
    <source>
        <dbReference type="EMBL" id="CAF4229250.1"/>
    </source>
</evidence>
<evidence type="ECO:0000313" key="10">
    <source>
        <dbReference type="Proteomes" id="UP000663862"/>
    </source>
</evidence>
<dbReference type="Proteomes" id="UP000663865">
    <property type="component" value="Unassembled WGS sequence"/>
</dbReference>
<dbReference type="SUPFAM" id="SSF53300">
    <property type="entry name" value="vWA-like"/>
    <property type="match status" value="1"/>
</dbReference>
<dbReference type="Proteomes" id="UP000663872">
    <property type="component" value="Unassembled WGS sequence"/>
</dbReference>
<dbReference type="EMBL" id="CAJNYT010004887">
    <property type="protein sequence ID" value="CAF3699469.1"/>
    <property type="molecule type" value="Genomic_DNA"/>
</dbReference>
<sequence>MVIYLGDALYEALNFAWRDNSDDKIFYDKLVILFTDSAPNGLFTDLSGKDPWKMSHQFLKKDITLLAVGVEPTILECDDFYCALAENTGGKCIRFVNAVSIVPAAIARVIADEQTLYQVLGNISIKDIEENSMLTYSYMKKSS</sequence>
<gene>
    <name evidence="2" type="ORF">FME351_LOCUS15146</name>
    <name evidence="4" type="ORF">GRG538_LOCUS28242</name>
    <name evidence="7" type="ORF">HFQ381_LOCUS26778</name>
    <name evidence="5" type="ORF">KIK155_LOCUS27914</name>
    <name evidence="3" type="ORF">LUA448_LOCUS32157</name>
    <name evidence="9" type="ORF">QYT958_LOCUS19739</name>
    <name evidence="1" type="ORF">TIS948_LOCUS31749</name>
    <name evidence="8" type="ORF">TOA249_LOCUS17374</name>
    <name evidence="6" type="ORF">TSG867_LOCUS1769</name>
</gene>
<reference evidence="6" key="1">
    <citation type="submission" date="2021-02" db="EMBL/GenBank/DDBJ databases">
        <authorList>
            <person name="Nowell W R."/>
        </authorList>
    </citation>
    <scope>NUCLEOTIDE SEQUENCE</scope>
</reference>
<evidence type="ECO:0000313" key="2">
    <source>
        <dbReference type="EMBL" id="CAF3475699.1"/>
    </source>
</evidence>
<dbReference type="Proteomes" id="UP000663869">
    <property type="component" value="Unassembled WGS sequence"/>
</dbReference>
<evidence type="ECO:0000313" key="7">
    <source>
        <dbReference type="EMBL" id="CAF4487709.1"/>
    </source>
</evidence>
<dbReference type="EMBL" id="CAJNXB010005795">
    <property type="protein sequence ID" value="CAF3448362.1"/>
    <property type="molecule type" value="Genomic_DNA"/>
</dbReference>
<dbReference type="Proteomes" id="UP000663862">
    <property type="component" value="Unassembled WGS sequence"/>
</dbReference>
<proteinExistence type="predicted"/>
<accession>A0A820DBM4</accession>
<dbReference type="InterPro" id="IPR036465">
    <property type="entry name" value="vWFA_dom_sf"/>
</dbReference>
<dbReference type="EMBL" id="CAJOBS010001235">
    <property type="protein sequence ID" value="CAF4706339.1"/>
    <property type="molecule type" value="Genomic_DNA"/>
</dbReference>
<dbReference type="Gene3D" id="3.40.50.410">
    <property type="entry name" value="von Willebrand factor, type A domain"/>
    <property type="match status" value="1"/>
</dbReference>
<evidence type="ECO:0000313" key="8">
    <source>
        <dbReference type="EMBL" id="CAF4706339.1"/>
    </source>
</evidence>
<protein>
    <submittedName>
        <fullName evidence="6">Uncharacterized protein</fullName>
    </submittedName>
</protein>
<dbReference type="Proteomes" id="UP000663838">
    <property type="component" value="Unassembled WGS sequence"/>
</dbReference>
<dbReference type="OrthoDB" id="10032005at2759"/>
<dbReference type="EMBL" id="CAJNYU010001875">
    <property type="protein sequence ID" value="CAF3475699.1"/>
    <property type="molecule type" value="Genomic_DNA"/>
</dbReference>
<dbReference type="Proteomes" id="UP000663848">
    <property type="component" value="Unassembled WGS sequence"/>
</dbReference>
<name>A0A820DBM4_9BILA</name>
<evidence type="ECO:0000313" key="5">
    <source>
        <dbReference type="EMBL" id="CAF3719953.1"/>
    </source>
</evidence>
<evidence type="ECO:0000313" key="4">
    <source>
        <dbReference type="EMBL" id="CAF3699469.1"/>
    </source>
</evidence>
<dbReference type="EMBL" id="CAJNYV010005044">
    <property type="protein sequence ID" value="CAF3719953.1"/>
    <property type="molecule type" value="Genomic_DNA"/>
</dbReference>